<protein>
    <recommendedName>
        <fullName evidence="14">Disulfide bond formation protein B</fullName>
    </recommendedName>
    <alternativeName>
        <fullName evidence="14">Disulfide oxidoreductase</fullName>
    </alternativeName>
</protein>
<organism evidence="16 17">
    <name type="scientific">Halomonas binhaiensis</name>
    <dbReference type="NCBI Taxonomy" id="2562282"/>
    <lineage>
        <taxon>Bacteria</taxon>
        <taxon>Pseudomonadati</taxon>
        <taxon>Pseudomonadota</taxon>
        <taxon>Gammaproteobacteria</taxon>
        <taxon>Oceanospirillales</taxon>
        <taxon>Halomonadaceae</taxon>
        <taxon>Halomonas</taxon>
    </lineage>
</organism>
<comment type="subcellular location">
    <subcellularLocation>
        <location evidence="1">Cell inner membrane</location>
        <topology evidence="1">Multi-pass membrane protein</topology>
    </subcellularLocation>
    <subcellularLocation>
        <location evidence="14">Cell membrane</location>
        <topology evidence="14">Multi-pass membrane protein</topology>
    </subcellularLocation>
</comment>
<dbReference type="GO" id="GO:0006457">
    <property type="term" value="P:protein folding"/>
    <property type="evidence" value="ECO:0007669"/>
    <property type="project" value="InterPro"/>
</dbReference>
<feature type="topological domain" description="Cytoplasmic" evidence="14">
    <location>
        <begin position="1"/>
        <end position="9"/>
    </location>
</feature>
<dbReference type="HAMAP" id="MF_00286">
    <property type="entry name" value="DsbB"/>
    <property type="match status" value="1"/>
</dbReference>
<dbReference type="PANTHER" id="PTHR36570:SF3">
    <property type="entry name" value="DISULFIDE BOND FORMATION PROTEIN B"/>
    <property type="match status" value="1"/>
</dbReference>
<keyword evidence="6 14" id="KW-0812">Transmembrane</keyword>
<dbReference type="InterPro" id="IPR003752">
    <property type="entry name" value="DiS_bond_form_DsbB/BdbC"/>
</dbReference>
<proteinExistence type="inferred from homology"/>
<dbReference type="Proteomes" id="UP000324285">
    <property type="component" value="Chromosome"/>
</dbReference>
<feature type="transmembrane region" description="Helical" evidence="15">
    <location>
        <begin position="40"/>
        <end position="60"/>
    </location>
</feature>
<evidence type="ECO:0000256" key="4">
    <source>
        <dbReference type="ARBA" id="ARBA00022475"/>
    </source>
</evidence>
<dbReference type="GO" id="GO:0009055">
    <property type="term" value="F:electron transfer activity"/>
    <property type="evidence" value="ECO:0007669"/>
    <property type="project" value="UniProtKB-UniRule"/>
</dbReference>
<evidence type="ECO:0000256" key="5">
    <source>
        <dbReference type="ARBA" id="ARBA00022519"/>
    </source>
</evidence>
<keyword evidence="10 14" id="KW-0472">Membrane</keyword>
<dbReference type="SUPFAM" id="SSF158442">
    <property type="entry name" value="DsbB-like"/>
    <property type="match status" value="1"/>
</dbReference>
<feature type="transmembrane region" description="Helical" evidence="15">
    <location>
        <begin position="9"/>
        <end position="28"/>
    </location>
</feature>
<evidence type="ECO:0000256" key="9">
    <source>
        <dbReference type="ARBA" id="ARBA00023002"/>
    </source>
</evidence>
<dbReference type="EMBL" id="CP038437">
    <property type="protein sequence ID" value="QEM80869.1"/>
    <property type="molecule type" value="Genomic_DNA"/>
</dbReference>
<evidence type="ECO:0000256" key="15">
    <source>
        <dbReference type="SAM" id="Phobius"/>
    </source>
</evidence>
<dbReference type="RefSeq" id="WP_149283862.1">
    <property type="nucleotide sequence ID" value="NZ_CP038437.2"/>
</dbReference>
<evidence type="ECO:0000313" key="17">
    <source>
        <dbReference type="Proteomes" id="UP000324285"/>
    </source>
</evidence>
<evidence type="ECO:0000256" key="10">
    <source>
        <dbReference type="ARBA" id="ARBA00023136"/>
    </source>
</evidence>
<keyword evidence="12 14" id="KW-0143">Chaperone</keyword>
<keyword evidence="9 14" id="KW-0560">Oxidoreductase</keyword>
<dbReference type="PANTHER" id="PTHR36570">
    <property type="entry name" value="DISULFIDE BOND FORMATION PROTEIN B"/>
    <property type="match status" value="1"/>
</dbReference>
<feature type="disulfide bond" description="Redox-active" evidence="14">
    <location>
        <begin position="36"/>
        <end position="39"/>
    </location>
</feature>
<keyword evidence="3 14" id="KW-0813">Transport</keyword>
<feature type="transmembrane region" description="Helical" evidence="15">
    <location>
        <begin position="67"/>
        <end position="90"/>
    </location>
</feature>
<evidence type="ECO:0000256" key="6">
    <source>
        <dbReference type="ARBA" id="ARBA00022692"/>
    </source>
</evidence>
<evidence type="ECO:0000256" key="7">
    <source>
        <dbReference type="ARBA" id="ARBA00022982"/>
    </source>
</evidence>
<comment type="caution">
    <text evidence="14">Lacks conserved residue(s) required for the propagation of feature annotation.</text>
</comment>
<feature type="topological domain" description="Cytoplasmic" evidence="14">
    <location>
        <begin position="163"/>
        <end position="174"/>
    </location>
</feature>
<dbReference type="Gene3D" id="1.20.1550.10">
    <property type="entry name" value="DsbB-like"/>
    <property type="match status" value="1"/>
</dbReference>
<keyword evidence="17" id="KW-1185">Reference proteome</keyword>
<sequence>MGDWTLRQWSLTGFVLCVAMMAAALVMEHVFGLEPCPLCVFQRVAVIAAGVVFLVAALHGPRGRAGAIIYGVLASLAVLAGAGIAGRHLWLQSLPADQVPSCGPGLDYMLDVMPFQQVLNNVLSGSGECAEVGARFLGLSIPGWTLIGFLVLLVCAFGMLFSGRGRGTAYRWNG</sequence>
<evidence type="ECO:0000256" key="2">
    <source>
        <dbReference type="ARBA" id="ARBA00008823"/>
    </source>
</evidence>
<keyword evidence="8 14" id="KW-1133">Transmembrane helix</keyword>
<evidence type="ECO:0000313" key="16">
    <source>
        <dbReference type="EMBL" id="QEM80869.1"/>
    </source>
</evidence>
<comment type="similarity">
    <text evidence="2 14">Belongs to the DsbB family.</text>
</comment>
<dbReference type="GO" id="GO:0005886">
    <property type="term" value="C:plasma membrane"/>
    <property type="evidence" value="ECO:0007669"/>
    <property type="project" value="UniProtKB-SubCell"/>
</dbReference>
<dbReference type="InterPro" id="IPR023380">
    <property type="entry name" value="DsbB-like_sf"/>
</dbReference>
<evidence type="ECO:0000256" key="13">
    <source>
        <dbReference type="ARBA" id="ARBA00023284"/>
    </source>
</evidence>
<keyword evidence="5" id="KW-0997">Cell inner membrane</keyword>
<comment type="function">
    <text evidence="14">Required for disulfide bond formation in some periplasmic proteins. Acts by oxidizing the DsbA protein.</text>
</comment>
<dbReference type="InterPro" id="IPR022920">
    <property type="entry name" value="Disulphide_bond_form_DsbB"/>
</dbReference>
<keyword evidence="13 14" id="KW-0676">Redox-active center</keyword>
<dbReference type="GO" id="GO:0015035">
    <property type="term" value="F:protein-disulfide reductase activity"/>
    <property type="evidence" value="ECO:0007669"/>
    <property type="project" value="UniProtKB-UniRule"/>
</dbReference>
<evidence type="ECO:0000256" key="14">
    <source>
        <dbReference type="HAMAP-Rule" id="MF_00286"/>
    </source>
</evidence>
<evidence type="ECO:0000256" key="12">
    <source>
        <dbReference type="ARBA" id="ARBA00023186"/>
    </source>
</evidence>
<keyword evidence="7 14" id="KW-0249">Electron transport</keyword>
<evidence type="ECO:0000256" key="11">
    <source>
        <dbReference type="ARBA" id="ARBA00023157"/>
    </source>
</evidence>
<dbReference type="KEGG" id="hbh:E4T21_04350"/>
<keyword evidence="11 14" id="KW-1015">Disulfide bond</keyword>
<gene>
    <name evidence="14" type="primary">dsbB</name>
    <name evidence="16" type="ORF">E4T21_04350</name>
</gene>
<dbReference type="InterPro" id="IPR050183">
    <property type="entry name" value="DsbB"/>
</dbReference>
<feature type="transmembrane region" description="Helical" evidence="15">
    <location>
        <begin position="141"/>
        <end position="161"/>
    </location>
</feature>
<keyword evidence="4 14" id="KW-1003">Cell membrane</keyword>
<evidence type="ECO:0000256" key="1">
    <source>
        <dbReference type="ARBA" id="ARBA00004429"/>
    </source>
</evidence>
<feature type="topological domain" description="Periplasmic" evidence="14">
    <location>
        <begin position="27"/>
        <end position="44"/>
    </location>
</feature>
<reference evidence="16" key="1">
    <citation type="submission" date="2021-02" db="EMBL/GenBank/DDBJ databases">
        <title>Strain Y2R2, a novel species of the genus Halomonas.</title>
        <authorList>
            <person name="Huang H."/>
        </authorList>
    </citation>
    <scope>NUCLEOTIDE SEQUENCE</scope>
    <source>
        <strain evidence="16">Y2R2</strain>
    </source>
</reference>
<dbReference type="AlphaFoldDB" id="A0A5C1NGR8"/>
<evidence type="ECO:0000256" key="3">
    <source>
        <dbReference type="ARBA" id="ARBA00022448"/>
    </source>
</evidence>
<dbReference type="Pfam" id="PF02600">
    <property type="entry name" value="DsbB"/>
    <property type="match status" value="1"/>
</dbReference>
<dbReference type="OrthoDB" id="3711263at2"/>
<evidence type="ECO:0000256" key="8">
    <source>
        <dbReference type="ARBA" id="ARBA00022989"/>
    </source>
</evidence>
<name>A0A5C1NGR8_9GAMM</name>
<accession>A0A5C1NGR8</accession>